<sequence>MLMLTTIMAGFAFGYCIMDIIMNYRARRAVDEMLKSTLENDK</sequence>
<accession>Q5GQQ9</accession>
<reference evidence="3" key="4">
    <citation type="submission" date="2015-02" db="EMBL/GenBank/DDBJ databases">
        <authorList>
            <person name="Chooi Y.-H."/>
        </authorList>
    </citation>
    <scope>NUCLEOTIDE SEQUENCE</scope>
</reference>
<keyword evidence="1" id="KW-0472">Membrane</keyword>
<organism evidence="2 4">
    <name type="scientific">Synechococcus phage S-PM2</name>
    <dbReference type="NCBI Taxonomy" id="238854"/>
    <lineage>
        <taxon>Viruses</taxon>
        <taxon>Duplodnaviria</taxon>
        <taxon>Heunggongvirae</taxon>
        <taxon>Uroviricota</taxon>
        <taxon>Caudoviricetes</taxon>
        <taxon>Pantevenvirales</taxon>
        <taxon>Kyanoviridae</taxon>
        <taxon>Nodensvirus</taxon>
        <taxon>Nodensvirus spm2</taxon>
    </lineage>
</organism>
<dbReference type="EMBL" id="AJ630128">
    <property type="protein sequence ID" value="CAF34075.1"/>
    <property type="molecule type" value="Genomic_DNA"/>
</dbReference>
<keyword evidence="4" id="KW-1185">Reference proteome</keyword>
<evidence type="ECO:0000313" key="4">
    <source>
        <dbReference type="Proteomes" id="UP000000994"/>
    </source>
</evidence>
<organismHost>
    <name type="scientific">Synechococcus</name>
    <dbReference type="NCBI Taxonomy" id="1129"/>
</organismHost>
<dbReference type="Proteomes" id="UP000000994">
    <property type="component" value="Segment"/>
</dbReference>
<evidence type="ECO:0000313" key="3">
    <source>
        <dbReference type="EMBL" id="CFW42148.1"/>
    </source>
</evidence>
<keyword evidence="1" id="KW-1133">Transmembrane helix</keyword>
<dbReference type="RefSeq" id="YP_195045.1">
    <property type="nucleotide sequence ID" value="NC_006820.1"/>
</dbReference>
<gene>
    <name evidence="3" type="ORF">S-PM2d011</name>
    <name evidence="2" type="ORF">S-PM2p011</name>
</gene>
<evidence type="ECO:0000313" key="2">
    <source>
        <dbReference type="EMBL" id="CAF34075.1"/>
    </source>
</evidence>
<dbReference type="KEGG" id="vg:3260427"/>
<dbReference type="EMBL" id="LN828717">
    <property type="protein sequence ID" value="CFW42148.1"/>
    <property type="molecule type" value="Genomic_DNA"/>
</dbReference>
<dbReference type="Proteomes" id="UP000246186">
    <property type="component" value="Genome"/>
</dbReference>
<name>Q5GQQ9_BPSYP</name>
<reference evidence="2 4" key="2">
    <citation type="journal article" date="2005" name="J. Bacteriol.">
        <title>The genome of S-PM2, a 'photosynthetic' T4-type bacteriophage that infects marine Synechococcus strains.</title>
        <authorList>
            <person name="Mann N.H."/>
            <person name="Clokie M.R."/>
            <person name="Millard A."/>
            <person name="Cook A."/>
            <person name="Wilson W.H."/>
            <person name="Wheatley P.J."/>
            <person name="Letarov A."/>
            <person name="Krisch H.M."/>
        </authorList>
    </citation>
    <scope>NUCLEOTIDE SEQUENCE</scope>
</reference>
<protein>
    <submittedName>
        <fullName evidence="2">Hypothetical-Protein / belonging to T4-LIKE GC: 757</fullName>
    </submittedName>
</protein>
<reference evidence="3 5" key="3">
    <citation type="journal article" date="2015" name="PLoS ONE">
        <title>Spontaneous Deletion of an "ORFanage" Region Facilitates Host Adaptation in a "Photosynthetic" Cyanophage.</title>
        <authorList>
            <person name="Puxty R.J."/>
            <person name="Perez-Sepulveda B."/>
            <person name="Rihtman B."/>
            <person name="Evans D.J."/>
            <person name="Millard A.D."/>
            <person name="Scanlan D.J."/>
        </authorList>
    </citation>
    <scope>NUCLEOTIDE SEQUENCE [LARGE SCALE GENOMIC DNA]</scope>
</reference>
<reference evidence="2 4" key="1">
    <citation type="journal article" date="2004" name="Proc. Natl. Acad. Sci. U.S.A.">
        <title>Genetic organization of the psbAD region in phages infecting marine Synechococcus strains.</title>
        <authorList>
            <person name="Millard A."/>
            <person name="Clokie M.R."/>
            <person name="Shub D.A."/>
            <person name="Mann N.H."/>
        </authorList>
    </citation>
    <scope>NUCLEOTIDE SEQUENCE [LARGE SCALE GENOMIC DNA]</scope>
</reference>
<dbReference type="GeneID" id="3260427"/>
<evidence type="ECO:0000256" key="1">
    <source>
        <dbReference type="SAM" id="Phobius"/>
    </source>
</evidence>
<feature type="transmembrane region" description="Helical" evidence="1">
    <location>
        <begin position="6"/>
        <end position="26"/>
    </location>
</feature>
<evidence type="ECO:0000313" key="5">
    <source>
        <dbReference type="Proteomes" id="UP000246186"/>
    </source>
</evidence>
<keyword evidence="1" id="KW-0812">Transmembrane</keyword>
<proteinExistence type="predicted"/>